<protein>
    <submittedName>
        <fullName evidence="1">Uncharacterized protein</fullName>
    </submittedName>
</protein>
<keyword evidence="2" id="KW-1185">Reference proteome</keyword>
<dbReference type="RefSeq" id="WP_220145871.1">
    <property type="nucleotide sequence ID" value="NZ_JAHXZI010000011.1"/>
</dbReference>
<evidence type="ECO:0000313" key="2">
    <source>
        <dbReference type="Proteomes" id="UP001519863"/>
    </source>
</evidence>
<proteinExistence type="predicted"/>
<dbReference type="Proteomes" id="UP001519863">
    <property type="component" value="Unassembled WGS sequence"/>
</dbReference>
<accession>A0ABS7B646</accession>
<dbReference type="EMBL" id="JAHXZI010000011">
    <property type="protein sequence ID" value="MBW6436481.1"/>
    <property type="molecule type" value="Genomic_DNA"/>
</dbReference>
<organism evidence="1 2">
    <name type="scientific">Actinoplanes hulinensis</name>
    <dbReference type="NCBI Taxonomy" id="1144547"/>
    <lineage>
        <taxon>Bacteria</taxon>
        <taxon>Bacillati</taxon>
        <taxon>Actinomycetota</taxon>
        <taxon>Actinomycetes</taxon>
        <taxon>Micromonosporales</taxon>
        <taxon>Micromonosporaceae</taxon>
        <taxon>Actinoplanes</taxon>
    </lineage>
</organism>
<reference evidence="1 2" key="1">
    <citation type="journal article" date="2013" name="Antonie Van Leeuwenhoek">
        <title>Actinoplanes hulinensis sp. nov., a novel actinomycete isolated from soybean root (Glycine max (L.) Merr).</title>
        <authorList>
            <person name="Shen Y."/>
            <person name="Liu C."/>
            <person name="Wang X."/>
            <person name="Zhao J."/>
            <person name="Jia F."/>
            <person name="Zhang Y."/>
            <person name="Wang L."/>
            <person name="Yang D."/>
            <person name="Xiang W."/>
        </authorList>
    </citation>
    <scope>NUCLEOTIDE SEQUENCE [LARGE SCALE GENOMIC DNA]</scope>
    <source>
        <strain evidence="1 2">NEAU-M9</strain>
    </source>
</reference>
<gene>
    <name evidence="1" type="ORF">KZ829_22320</name>
</gene>
<name>A0ABS7B646_9ACTN</name>
<evidence type="ECO:0000313" key="1">
    <source>
        <dbReference type="EMBL" id="MBW6436481.1"/>
    </source>
</evidence>
<comment type="caution">
    <text evidence="1">The sequence shown here is derived from an EMBL/GenBank/DDBJ whole genome shotgun (WGS) entry which is preliminary data.</text>
</comment>
<sequence>MANEQTLTVDLANLWEAGALHLPAIAQQYAAARERLAVNEAQDGYFWRPADFMGGGYGPVREALVHVRDAMASVFLDSEANVEETGRALVRAAEVYGDIDVLNAELIRRGNKPDPATFRVNRA</sequence>